<keyword evidence="2" id="KW-1185">Reference proteome</keyword>
<name>A0ABU0QWL6_9ACTN</name>
<evidence type="ECO:0000313" key="1">
    <source>
        <dbReference type="EMBL" id="MDQ0751794.1"/>
    </source>
</evidence>
<dbReference type="EMBL" id="JAUSYP010000001">
    <property type="protein sequence ID" value="MDQ0751794.1"/>
    <property type="molecule type" value="Genomic_DNA"/>
</dbReference>
<dbReference type="Proteomes" id="UP001232755">
    <property type="component" value="Unassembled WGS sequence"/>
</dbReference>
<proteinExistence type="predicted"/>
<accession>A0ABU0QWL6</accession>
<reference evidence="1 2" key="1">
    <citation type="submission" date="2023-07" db="EMBL/GenBank/DDBJ databases">
        <title>Comparative genomics of wheat-associated soil bacteria to identify genetic determinants of phenazine resistance.</title>
        <authorList>
            <person name="Mouncey N."/>
        </authorList>
    </citation>
    <scope>NUCLEOTIDE SEQUENCE [LARGE SCALE GENOMIC DNA]</scope>
    <source>
        <strain evidence="1 2">B3I12</strain>
    </source>
</reference>
<gene>
    <name evidence="1" type="ORF">QF034_006025</name>
</gene>
<protein>
    <submittedName>
        <fullName evidence="1">Uncharacterized protein</fullName>
    </submittedName>
</protein>
<organism evidence="1 2">
    <name type="scientific">Streptomyces africanus</name>
    <dbReference type="NCBI Taxonomy" id="231024"/>
    <lineage>
        <taxon>Bacteria</taxon>
        <taxon>Bacillati</taxon>
        <taxon>Actinomycetota</taxon>
        <taxon>Actinomycetes</taxon>
        <taxon>Kitasatosporales</taxon>
        <taxon>Streptomycetaceae</taxon>
        <taxon>Streptomyces</taxon>
    </lineage>
</organism>
<comment type="caution">
    <text evidence="1">The sequence shown here is derived from an EMBL/GenBank/DDBJ whole genome shotgun (WGS) entry which is preliminary data.</text>
</comment>
<evidence type="ECO:0000313" key="2">
    <source>
        <dbReference type="Proteomes" id="UP001232755"/>
    </source>
</evidence>
<sequence length="73" mass="8052">MAAPTAAPTRNGTRFGMLRTIRFVIRCRSSRFMRLFSAVLSVDGLVASIPRSPDQASRYAVLRCLRLPGGRTP</sequence>